<dbReference type="AlphaFoldDB" id="A0A7W8H8T9"/>
<dbReference type="InterPro" id="IPR027417">
    <property type="entry name" value="P-loop_NTPase"/>
</dbReference>
<dbReference type="Gene3D" id="3.40.50.300">
    <property type="entry name" value="P-loop containing nucleotide triphosphate hydrolases"/>
    <property type="match status" value="1"/>
</dbReference>
<proteinExistence type="predicted"/>
<keyword evidence="1" id="KW-0418">Kinase</keyword>
<dbReference type="Proteomes" id="UP000543642">
    <property type="component" value="Unassembled WGS sequence"/>
</dbReference>
<reference evidence="1 2" key="1">
    <citation type="submission" date="2020-08" db="EMBL/GenBank/DDBJ databases">
        <title>Genomic Encyclopedia of Type Strains, Phase IV (KMG-IV): sequencing the most valuable type-strain genomes for metagenomic binning, comparative biology and taxonomic classification.</title>
        <authorList>
            <person name="Goeker M."/>
        </authorList>
    </citation>
    <scope>NUCLEOTIDE SEQUENCE [LARGE SCALE GENOMIC DNA]</scope>
    <source>
        <strain evidence="1 2">DSM 106146</strain>
    </source>
</reference>
<sequence length="197" mass="22352">MLICIAREFGSGGHEIGKRLAYTLGYDFYDQALVTEAASRSSISPEILEKADEKKENSWLHSFVYDDTDQNLRGISANEAMFRMQSTVILEAAQKDNCIFVGRCADYVLQQAAIKRLSIFITAPFSDRVQRKMKLLGKEEKAITSLVRKTDKQRKNYYDYYTGGNWGKPYNYDLCVNSSTLGIEQTAEALAVLVRQM</sequence>
<dbReference type="GO" id="GO:0016301">
    <property type="term" value="F:kinase activity"/>
    <property type="evidence" value="ECO:0007669"/>
    <property type="project" value="UniProtKB-KW"/>
</dbReference>
<organism evidence="1 2">
    <name type="scientific">Catenibacillus scindens</name>
    <dbReference type="NCBI Taxonomy" id="673271"/>
    <lineage>
        <taxon>Bacteria</taxon>
        <taxon>Bacillati</taxon>
        <taxon>Bacillota</taxon>
        <taxon>Clostridia</taxon>
        <taxon>Lachnospirales</taxon>
        <taxon>Lachnospiraceae</taxon>
        <taxon>Catenibacillus</taxon>
    </lineage>
</organism>
<dbReference type="SUPFAM" id="SSF52540">
    <property type="entry name" value="P-loop containing nucleoside triphosphate hydrolases"/>
    <property type="match status" value="1"/>
</dbReference>
<evidence type="ECO:0000313" key="2">
    <source>
        <dbReference type="Proteomes" id="UP000543642"/>
    </source>
</evidence>
<accession>A0A7W8H8T9</accession>
<comment type="caution">
    <text evidence="1">The sequence shown here is derived from an EMBL/GenBank/DDBJ whole genome shotgun (WGS) entry which is preliminary data.</text>
</comment>
<keyword evidence="1" id="KW-0808">Transferase</keyword>
<name>A0A7W8H8T9_9FIRM</name>
<gene>
    <name evidence="1" type="ORF">HNP82_001091</name>
</gene>
<keyword evidence="2" id="KW-1185">Reference proteome</keyword>
<dbReference type="RefSeq" id="WP_183772295.1">
    <property type="nucleotide sequence ID" value="NZ_JACHFW010000003.1"/>
</dbReference>
<evidence type="ECO:0000313" key="1">
    <source>
        <dbReference type="EMBL" id="MBB5263986.1"/>
    </source>
</evidence>
<protein>
    <submittedName>
        <fullName evidence="1">Cytidylate kinase</fullName>
        <ecNumber evidence="1">2.7.4.14</ecNumber>
    </submittedName>
</protein>
<dbReference type="EMBL" id="JACHFW010000003">
    <property type="protein sequence ID" value="MBB5263986.1"/>
    <property type="molecule type" value="Genomic_DNA"/>
</dbReference>
<dbReference type="EC" id="2.7.4.14" evidence="1"/>
<dbReference type="Pfam" id="PF13189">
    <property type="entry name" value="Cytidylate_kin2"/>
    <property type="match status" value="1"/>
</dbReference>